<proteinExistence type="predicted"/>
<evidence type="ECO:0000313" key="4">
    <source>
        <dbReference type="Proteomes" id="UP000244911"/>
    </source>
</evidence>
<evidence type="ECO:0000256" key="1">
    <source>
        <dbReference type="ARBA" id="ARBA00022801"/>
    </source>
</evidence>
<dbReference type="InterPro" id="IPR000868">
    <property type="entry name" value="Isochorismatase-like_dom"/>
</dbReference>
<dbReference type="InterPro" id="IPR050272">
    <property type="entry name" value="Isochorismatase-like_hydrls"/>
</dbReference>
<keyword evidence="1" id="KW-0378">Hydrolase</keyword>
<keyword evidence="4" id="KW-1185">Reference proteome</keyword>
<dbReference type="EMBL" id="OMOI01000002">
    <property type="protein sequence ID" value="SPF79271.1"/>
    <property type="molecule type" value="Genomic_DNA"/>
</dbReference>
<dbReference type="InterPro" id="IPR036380">
    <property type="entry name" value="Isochorismatase-like_sf"/>
</dbReference>
<feature type="domain" description="Isochorismatase-like" evidence="2">
    <location>
        <begin position="43"/>
        <end position="196"/>
    </location>
</feature>
<dbReference type="OrthoDB" id="9807387at2"/>
<dbReference type="SUPFAM" id="SSF52499">
    <property type="entry name" value="Isochorismatase-like hydrolases"/>
    <property type="match status" value="1"/>
</dbReference>
<sequence length="208" mass="22131">MLGYLLGLAGLFGVLGFLWLTLGIRRISAVSIGEPIGERTKEALLLIDLQTVFWDHGPYSDAAKQSAKTAVLHEVDAAKAQGHHVVALRQEWSIPSTKAVAQLAMKGQAIKGSAGTELATPFAGLADHVLVKRVQDAFETGELDALLAKLDVGKLRLAGLDLNYCVKNTALAARNRGYEVSVVSNATLSSSTRNQAEQQLAAHGVVLH</sequence>
<protein>
    <recommendedName>
        <fullName evidence="2">Isochorismatase-like domain-containing protein</fullName>
    </recommendedName>
</protein>
<dbReference type="CDD" id="cd00431">
    <property type="entry name" value="cysteine_hydrolases"/>
    <property type="match status" value="1"/>
</dbReference>
<dbReference type="Proteomes" id="UP000244911">
    <property type="component" value="Unassembled WGS sequence"/>
</dbReference>
<dbReference type="GO" id="GO:0016787">
    <property type="term" value="F:hydrolase activity"/>
    <property type="evidence" value="ECO:0007669"/>
    <property type="project" value="UniProtKB-KW"/>
</dbReference>
<accession>A0A2R8AT97</accession>
<evidence type="ECO:0000259" key="2">
    <source>
        <dbReference type="Pfam" id="PF00857"/>
    </source>
</evidence>
<dbReference type="PANTHER" id="PTHR43540">
    <property type="entry name" value="PEROXYUREIDOACRYLATE/UREIDOACRYLATE AMIDOHYDROLASE-RELATED"/>
    <property type="match status" value="1"/>
</dbReference>
<dbReference type="RefSeq" id="WP_108858224.1">
    <property type="nucleotide sequence ID" value="NZ_OMOI01000002.1"/>
</dbReference>
<evidence type="ECO:0000313" key="3">
    <source>
        <dbReference type="EMBL" id="SPF79271.1"/>
    </source>
</evidence>
<gene>
    <name evidence="3" type="ORF">ALP8811_03211</name>
</gene>
<dbReference type="Gene3D" id="3.40.50.850">
    <property type="entry name" value="Isochorismatase-like"/>
    <property type="match status" value="1"/>
</dbReference>
<name>A0A2R8AT97_9RHOB</name>
<dbReference type="AlphaFoldDB" id="A0A2R8AT97"/>
<dbReference type="PANTHER" id="PTHR43540:SF1">
    <property type="entry name" value="ISOCHORISMATASE HYDROLASE"/>
    <property type="match status" value="1"/>
</dbReference>
<dbReference type="Pfam" id="PF00857">
    <property type="entry name" value="Isochorismatase"/>
    <property type="match status" value="1"/>
</dbReference>
<reference evidence="4" key="1">
    <citation type="submission" date="2018-03" db="EMBL/GenBank/DDBJ databases">
        <authorList>
            <person name="Rodrigo-Torres L."/>
            <person name="Arahal R. D."/>
            <person name="Lucena T."/>
        </authorList>
    </citation>
    <scope>NUCLEOTIDE SEQUENCE [LARGE SCALE GENOMIC DNA]</scope>
    <source>
        <strain evidence="4">CECT 8811</strain>
    </source>
</reference>
<organism evidence="3 4">
    <name type="scientific">Aliiroseovarius pelagivivens</name>
    <dbReference type="NCBI Taxonomy" id="1639690"/>
    <lineage>
        <taxon>Bacteria</taxon>
        <taxon>Pseudomonadati</taxon>
        <taxon>Pseudomonadota</taxon>
        <taxon>Alphaproteobacteria</taxon>
        <taxon>Rhodobacterales</taxon>
        <taxon>Paracoccaceae</taxon>
        <taxon>Aliiroseovarius</taxon>
    </lineage>
</organism>